<evidence type="ECO:0000313" key="3">
    <source>
        <dbReference type="Proteomes" id="UP001159042"/>
    </source>
</evidence>
<dbReference type="EMBL" id="JANEYG010000085">
    <property type="protein sequence ID" value="KAJ8913895.1"/>
    <property type="molecule type" value="Genomic_DNA"/>
</dbReference>
<evidence type="ECO:0000256" key="1">
    <source>
        <dbReference type="SAM" id="MobiDB-lite"/>
    </source>
</evidence>
<protein>
    <submittedName>
        <fullName evidence="2">Uncharacterized protein</fullName>
    </submittedName>
</protein>
<feature type="compositionally biased region" description="Basic and acidic residues" evidence="1">
    <location>
        <begin position="75"/>
        <end position="90"/>
    </location>
</feature>
<name>A0AAV8VIR7_9CUCU</name>
<reference evidence="2 3" key="1">
    <citation type="journal article" date="2023" name="Insect Mol. Biol.">
        <title>Genome sequencing provides insights into the evolution of gene families encoding plant cell wall-degrading enzymes in longhorned beetles.</title>
        <authorList>
            <person name="Shin N.R."/>
            <person name="Okamura Y."/>
            <person name="Kirsch R."/>
            <person name="Pauchet Y."/>
        </authorList>
    </citation>
    <scope>NUCLEOTIDE SEQUENCE [LARGE SCALE GENOMIC DNA]</scope>
    <source>
        <strain evidence="2">EAD_L_NR</strain>
    </source>
</reference>
<comment type="caution">
    <text evidence="2">The sequence shown here is derived from an EMBL/GenBank/DDBJ whole genome shotgun (WGS) entry which is preliminary data.</text>
</comment>
<dbReference type="AlphaFoldDB" id="A0AAV8VIR7"/>
<dbReference type="Proteomes" id="UP001159042">
    <property type="component" value="Unassembled WGS sequence"/>
</dbReference>
<evidence type="ECO:0000313" key="2">
    <source>
        <dbReference type="EMBL" id="KAJ8913895.1"/>
    </source>
</evidence>
<organism evidence="2 3">
    <name type="scientific">Exocentrus adspersus</name>
    <dbReference type="NCBI Taxonomy" id="1586481"/>
    <lineage>
        <taxon>Eukaryota</taxon>
        <taxon>Metazoa</taxon>
        <taxon>Ecdysozoa</taxon>
        <taxon>Arthropoda</taxon>
        <taxon>Hexapoda</taxon>
        <taxon>Insecta</taxon>
        <taxon>Pterygota</taxon>
        <taxon>Neoptera</taxon>
        <taxon>Endopterygota</taxon>
        <taxon>Coleoptera</taxon>
        <taxon>Polyphaga</taxon>
        <taxon>Cucujiformia</taxon>
        <taxon>Chrysomeloidea</taxon>
        <taxon>Cerambycidae</taxon>
        <taxon>Lamiinae</taxon>
        <taxon>Acanthocinini</taxon>
        <taxon>Exocentrus</taxon>
    </lineage>
</organism>
<feature type="region of interest" description="Disordered" evidence="1">
    <location>
        <begin position="56"/>
        <end position="90"/>
    </location>
</feature>
<accession>A0AAV8VIR7</accession>
<sequence>MKTKGYRVRRKESERYREGEGFSYLTLKCVIESTEMELGPIDQCDVVQRGANLYTKDLSEPAKDQLGSKQYRPRHWSEGDNKDDKEQHRT</sequence>
<proteinExistence type="predicted"/>
<keyword evidence="3" id="KW-1185">Reference proteome</keyword>
<gene>
    <name evidence="2" type="ORF">NQ315_005692</name>
</gene>